<evidence type="ECO:0000313" key="1">
    <source>
        <dbReference type="EMBL" id="TDQ09207.1"/>
    </source>
</evidence>
<keyword evidence="2" id="KW-1185">Reference proteome</keyword>
<dbReference type="AlphaFoldDB" id="A0A4V3D141"/>
<comment type="caution">
    <text evidence="1">The sequence shown here is derived from an EMBL/GenBank/DDBJ whole genome shotgun (WGS) entry which is preliminary data.</text>
</comment>
<name>A0A4V3D141_9SPHI</name>
<protein>
    <submittedName>
        <fullName evidence="1">Uncharacterized protein DUF3997</fullName>
    </submittedName>
</protein>
<dbReference type="Proteomes" id="UP000295620">
    <property type="component" value="Unassembled WGS sequence"/>
</dbReference>
<reference evidence="1 2" key="1">
    <citation type="submission" date="2019-03" db="EMBL/GenBank/DDBJ databases">
        <title>Genomic Encyclopedia of Archaeal and Bacterial Type Strains, Phase II (KMG-II): from individual species to whole genera.</title>
        <authorList>
            <person name="Goeker M."/>
        </authorList>
    </citation>
    <scope>NUCLEOTIDE SEQUENCE [LARGE SCALE GENOMIC DNA]</scope>
    <source>
        <strain evidence="1 2">DSM 19035</strain>
    </source>
</reference>
<accession>A0A4V3D141</accession>
<gene>
    <name evidence="1" type="ORF">ATK78_1361</name>
</gene>
<organism evidence="1 2">
    <name type="scientific">Pedobacter metabolipauper</name>
    <dbReference type="NCBI Taxonomy" id="425513"/>
    <lineage>
        <taxon>Bacteria</taxon>
        <taxon>Pseudomonadati</taxon>
        <taxon>Bacteroidota</taxon>
        <taxon>Sphingobacteriia</taxon>
        <taxon>Sphingobacteriales</taxon>
        <taxon>Sphingobacteriaceae</taxon>
        <taxon>Pedobacter</taxon>
    </lineage>
</organism>
<evidence type="ECO:0000313" key="2">
    <source>
        <dbReference type="Proteomes" id="UP000295620"/>
    </source>
</evidence>
<dbReference type="OrthoDB" id="1077692at2"/>
<proteinExistence type="predicted"/>
<dbReference type="RefSeq" id="WP_133575310.1">
    <property type="nucleotide sequence ID" value="NZ_SNYC01000004.1"/>
</dbReference>
<sequence length="157" mass="17671">MQNGGKGKSYYKPYNSLDIGHFNRTTLVRKIMKSGIFKSGVFLTAFFFSCSTSDFTEDLGNGYTFVSESNVHQIISGPNGSWTGIVPCTVEAYDFDHAYIVVKQRSNPECLRDGISTLSIAYWIINKQRRSTYGPLDSLSFVMKRRELKVPASLNLK</sequence>
<dbReference type="EMBL" id="SNYC01000004">
    <property type="protein sequence ID" value="TDQ09207.1"/>
    <property type="molecule type" value="Genomic_DNA"/>
</dbReference>